<sequence length="176" mass="21162">MTIEEREMILNLTYLELAEKFKNEPRKVIKFLQDEQKKDIGNDTKYIIEILITLIMIIIEDYYLEDDSFNELLVELAYDKRHRQHEDLAFLLEKKHSPKLINCVYDLAVMELNYMKEDEFFNIARKCTYALGYTNTPKAKEKLELLAKNENELIREYAIKQLNRHDFTDKDVEEQD</sequence>
<proteinExistence type="predicted"/>
<dbReference type="AlphaFoldDB" id="D6LDQ6"/>
<dbReference type="InterPro" id="IPR016024">
    <property type="entry name" value="ARM-type_fold"/>
</dbReference>
<dbReference type="EMBL" id="GG770375">
    <property type="protein sequence ID" value="EFG29441.2"/>
    <property type="molecule type" value="Genomic_DNA"/>
</dbReference>
<dbReference type="SUPFAM" id="SSF48371">
    <property type="entry name" value="ARM repeat"/>
    <property type="match status" value="1"/>
</dbReference>
<dbReference type="RefSeq" id="WP_008819877.1">
    <property type="nucleotide sequence ID" value="NZ_GG770375.1"/>
</dbReference>
<evidence type="ECO:0000313" key="2">
    <source>
        <dbReference type="Proteomes" id="UP000003964"/>
    </source>
</evidence>
<organism evidence="1 2">
    <name type="scientific">Fusobacterium periodonticum 1_1_41FAA</name>
    <dbReference type="NCBI Taxonomy" id="469621"/>
    <lineage>
        <taxon>Bacteria</taxon>
        <taxon>Fusobacteriati</taxon>
        <taxon>Fusobacteriota</taxon>
        <taxon>Fusobacteriia</taxon>
        <taxon>Fusobacteriales</taxon>
        <taxon>Fusobacteriaceae</taxon>
        <taxon>Fusobacterium</taxon>
    </lineage>
</organism>
<name>D6LDQ6_9FUSO</name>
<dbReference type="Proteomes" id="UP000003964">
    <property type="component" value="Unassembled WGS sequence"/>
</dbReference>
<accession>D6LDQ6</accession>
<evidence type="ECO:0008006" key="3">
    <source>
        <dbReference type="Google" id="ProtNLM"/>
    </source>
</evidence>
<evidence type="ECO:0000313" key="1">
    <source>
        <dbReference type="EMBL" id="EFG29441.2"/>
    </source>
</evidence>
<reference evidence="1 2" key="1">
    <citation type="submission" date="2010-03" db="EMBL/GenBank/DDBJ databases">
        <title>The Genome Sequence of Fusobacterium sp. 1_1_41FAA.</title>
        <authorList>
            <consortium name="The Broad Institute Genome Sequencing Platform"/>
            <person name="Ward D."/>
            <person name="Earl A."/>
            <person name="Feldgarden M."/>
            <person name="Gevers D."/>
            <person name="Young S.K."/>
            <person name="Zeng Q."/>
            <person name="Koehrsen M."/>
            <person name="Alvarado L."/>
            <person name="Berlin A."/>
            <person name="Borenstein D."/>
            <person name="Chapman S."/>
            <person name="Chen Z."/>
            <person name="Engels R."/>
            <person name="Freedman E."/>
            <person name="Gellesch M."/>
            <person name="Goldberg J."/>
            <person name="Griggs A."/>
            <person name="Gujja S."/>
            <person name="Heilman E."/>
            <person name="Heiman D."/>
            <person name="Hepburn T."/>
            <person name="Howarth C."/>
            <person name="Jen D."/>
            <person name="Larson L."/>
            <person name="Mehta T."/>
            <person name="Park D."/>
            <person name="Pearson M."/>
            <person name="Richards J."/>
            <person name="Roberts A."/>
            <person name="Saif S."/>
            <person name="Shea T."/>
            <person name="Shenoy N."/>
            <person name="Sisk P."/>
            <person name="Stolte C."/>
            <person name="Sykes S."/>
            <person name="Walk T."/>
            <person name="White J."/>
            <person name="Yandava C."/>
            <person name="Strauss J.C."/>
            <person name="Ambrose C.E."/>
            <person name="Allen-Vercoe E."/>
            <person name="Haas B."/>
            <person name="Henn M.R."/>
            <person name="Nusbaum C."/>
            <person name="Birren B."/>
        </authorList>
    </citation>
    <scope>NUCLEOTIDE SEQUENCE [LARGE SCALE GENOMIC DNA]</scope>
    <source>
        <strain evidence="1 2">1_1_41FAA</strain>
    </source>
</reference>
<protein>
    <recommendedName>
        <fullName evidence="3">HEAT repeat domain-containing protein</fullName>
    </recommendedName>
</protein>
<gene>
    <name evidence="1" type="ORF">HMPREF0400_02089</name>
</gene>